<organism evidence="1 2">
    <name type="scientific">Panagrolaimus superbus</name>
    <dbReference type="NCBI Taxonomy" id="310955"/>
    <lineage>
        <taxon>Eukaryota</taxon>
        <taxon>Metazoa</taxon>
        <taxon>Ecdysozoa</taxon>
        <taxon>Nematoda</taxon>
        <taxon>Chromadorea</taxon>
        <taxon>Rhabditida</taxon>
        <taxon>Tylenchina</taxon>
        <taxon>Panagrolaimomorpha</taxon>
        <taxon>Panagrolaimoidea</taxon>
        <taxon>Panagrolaimidae</taxon>
        <taxon>Panagrolaimus</taxon>
    </lineage>
</organism>
<evidence type="ECO:0000313" key="1">
    <source>
        <dbReference type="Proteomes" id="UP000887577"/>
    </source>
</evidence>
<sequence>MIRHNWISEDAALKLKEKCPRPPSPDEILLFSLPIGDMIVKLEQMIDAAIKRHKDHSEDVSCRLIYNSNVTYFVSHFAIVLHFAKFFKVQKSDKLYNYSVPLLLGIAMDRNQDIPVRRRALVEMV</sequence>
<dbReference type="Proteomes" id="UP000887577">
    <property type="component" value="Unplaced"/>
</dbReference>
<reference evidence="2" key="1">
    <citation type="submission" date="2022-11" db="UniProtKB">
        <authorList>
            <consortium name="WormBaseParasite"/>
        </authorList>
    </citation>
    <scope>IDENTIFICATION</scope>
</reference>
<accession>A0A914Y5D3</accession>
<evidence type="ECO:0000313" key="2">
    <source>
        <dbReference type="WBParaSite" id="PSU_v2.g1445.t1"/>
    </source>
</evidence>
<dbReference type="WBParaSite" id="PSU_v2.g1445.t1">
    <property type="protein sequence ID" value="PSU_v2.g1445.t1"/>
    <property type="gene ID" value="PSU_v2.g1445"/>
</dbReference>
<name>A0A914Y5D3_9BILA</name>
<proteinExistence type="predicted"/>
<dbReference type="AlphaFoldDB" id="A0A914Y5D3"/>
<protein>
    <submittedName>
        <fullName evidence="2">Uncharacterized protein</fullName>
    </submittedName>
</protein>
<keyword evidence="1" id="KW-1185">Reference proteome</keyword>